<dbReference type="PROSITE" id="PS50043">
    <property type="entry name" value="HTH_LUXR_2"/>
    <property type="match status" value="1"/>
</dbReference>
<evidence type="ECO:0000259" key="4">
    <source>
        <dbReference type="PROSITE" id="PS50043"/>
    </source>
</evidence>
<dbReference type="Pfam" id="PF00196">
    <property type="entry name" value="GerE"/>
    <property type="match status" value="1"/>
</dbReference>
<dbReference type="GO" id="GO:0006355">
    <property type="term" value="P:regulation of DNA-templated transcription"/>
    <property type="evidence" value="ECO:0007669"/>
    <property type="project" value="InterPro"/>
</dbReference>
<dbReference type="Gene3D" id="1.10.10.10">
    <property type="entry name" value="Winged helix-like DNA-binding domain superfamily/Winged helix DNA-binding domain"/>
    <property type="match status" value="1"/>
</dbReference>
<evidence type="ECO:0000256" key="1">
    <source>
        <dbReference type="ARBA" id="ARBA00023015"/>
    </source>
</evidence>
<dbReference type="InterPro" id="IPR000792">
    <property type="entry name" value="Tscrpt_reg_LuxR_C"/>
</dbReference>
<proteinExistence type="predicted"/>
<gene>
    <name evidence="5" type="ORF">GNQ48_32170</name>
</gene>
<dbReference type="InterPro" id="IPR036388">
    <property type="entry name" value="WH-like_DNA-bd_sf"/>
</dbReference>
<dbReference type="Proteomes" id="UP000433532">
    <property type="component" value="Unassembled WGS sequence"/>
</dbReference>
<evidence type="ECO:0000256" key="2">
    <source>
        <dbReference type="ARBA" id="ARBA00023125"/>
    </source>
</evidence>
<comment type="caution">
    <text evidence="5">The sequence shown here is derived from an EMBL/GenBank/DDBJ whole genome shotgun (WGS) entry which is preliminary data.</text>
</comment>
<dbReference type="SMART" id="SM00421">
    <property type="entry name" value="HTH_LUXR"/>
    <property type="match status" value="1"/>
</dbReference>
<dbReference type="InterPro" id="IPR016032">
    <property type="entry name" value="Sig_transdc_resp-reg_C-effctor"/>
</dbReference>
<protein>
    <recommendedName>
        <fullName evidence="4">HTH luxR-type domain-containing protein</fullName>
    </recommendedName>
</protein>
<dbReference type="PANTHER" id="PTHR44688:SF16">
    <property type="entry name" value="DNA-BINDING TRANSCRIPTIONAL ACTIVATOR DEVR_DOSR"/>
    <property type="match status" value="1"/>
</dbReference>
<dbReference type="PANTHER" id="PTHR44688">
    <property type="entry name" value="DNA-BINDING TRANSCRIPTIONAL ACTIVATOR DEVR_DOSR"/>
    <property type="match status" value="1"/>
</dbReference>
<accession>A0A844NUV7</accession>
<feature type="domain" description="HTH luxR-type" evidence="4">
    <location>
        <begin position="257"/>
        <end position="322"/>
    </location>
</feature>
<keyword evidence="2" id="KW-0238">DNA-binding</keyword>
<name>A0A844NUV7_PSEAI</name>
<reference evidence="5 6" key="1">
    <citation type="submission" date="2019-11" db="EMBL/GenBank/DDBJ databases">
        <title>Genomes of ocular Pseudomonas aeruginosa isolates.</title>
        <authorList>
            <person name="Khan M."/>
            <person name="Rice S.A."/>
            <person name="Willcox M.D.P."/>
            <person name="Stapleton F."/>
        </authorList>
    </citation>
    <scope>NUCLEOTIDE SEQUENCE [LARGE SCALE GENOMIC DNA]</scope>
    <source>
        <strain evidence="5 6">PA221</strain>
    </source>
</reference>
<sequence length="327" mass="37090">MPVTPHMAHQVLLFKSFPTMNNPTIRNGFQAARASMMDLLGSYFRDASITISRLNPIARKHESICSIGYDQDVLEFLNSSFIDHDEHMMFMRSSNLTYLDWNSLPERYRGANGAKKYFIANGYHDGATQRLFTADRQYTGVLHINTKTADSISKDAQRLISHSAPLLASITDWWLDISSPEQETADDDFLFVIVDQQILCQRGEPATILGTRTIEKVLLASSENRVPDQFYMEDCHGKTWLMKAIRKQRELVLYARPAAIPLSITPRELDIAGWLAGGFQSKEIARGLNISERTVSHHIENLLRKLGLHNRSSAAVFCYQKGILTLR</sequence>
<dbReference type="PRINTS" id="PR00038">
    <property type="entry name" value="HTHLUXR"/>
</dbReference>
<dbReference type="AlphaFoldDB" id="A0A844NUV7"/>
<evidence type="ECO:0000256" key="3">
    <source>
        <dbReference type="ARBA" id="ARBA00023163"/>
    </source>
</evidence>
<evidence type="ECO:0000313" key="6">
    <source>
        <dbReference type="Proteomes" id="UP000433532"/>
    </source>
</evidence>
<evidence type="ECO:0000313" key="5">
    <source>
        <dbReference type="EMBL" id="MUI39628.1"/>
    </source>
</evidence>
<dbReference type="EMBL" id="WOAD01000077">
    <property type="protein sequence ID" value="MUI39628.1"/>
    <property type="molecule type" value="Genomic_DNA"/>
</dbReference>
<organism evidence="5 6">
    <name type="scientific">Pseudomonas aeruginosa</name>
    <dbReference type="NCBI Taxonomy" id="287"/>
    <lineage>
        <taxon>Bacteria</taxon>
        <taxon>Pseudomonadati</taxon>
        <taxon>Pseudomonadota</taxon>
        <taxon>Gammaproteobacteria</taxon>
        <taxon>Pseudomonadales</taxon>
        <taxon>Pseudomonadaceae</taxon>
        <taxon>Pseudomonas</taxon>
    </lineage>
</organism>
<dbReference type="PROSITE" id="PS00622">
    <property type="entry name" value="HTH_LUXR_1"/>
    <property type="match status" value="1"/>
</dbReference>
<dbReference type="SUPFAM" id="SSF46894">
    <property type="entry name" value="C-terminal effector domain of the bipartite response regulators"/>
    <property type="match status" value="1"/>
</dbReference>
<keyword evidence="3" id="KW-0804">Transcription</keyword>
<keyword evidence="1" id="KW-0805">Transcription regulation</keyword>
<dbReference type="GO" id="GO:0003677">
    <property type="term" value="F:DNA binding"/>
    <property type="evidence" value="ECO:0007669"/>
    <property type="project" value="UniProtKB-KW"/>
</dbReference>
<dbReference type="CDD" id="cd06170">
    <property type="entry name" value="LuxR_C_like"/>
    <property type="match status" value="1"/>
</dbReference>